<comment type="caution">
    <text evidence="3">The sequence shown here is derived from an EMBL/GenBank/DDBJ whole genome shotgun (WGS) entry which is preliminary data.</text>
</comment>
<dbReference type="InterPro" id="IPR036055">
    <property type="entry name" value="LDL_receptor-like_sf"/>
</dbReference>
<accession>A0A8S3JTN5</accession>
<feature type="disulfide bond" evidence="2">
    <location>
        <begin position="39"/>
        <end position="51"/>
    </location>
</feature>
<dbReference type="SMART" id="SM00192">
    <property type="entry name" value="LDLa"/>
    <property type="match status" value="2"/>
</dbReference>
<organism evidence="3 4">
    <name type="scientific">Rotaria magnacalcarata</name>
    <dbReference type="NCBI Taxonomy" id="392030"/>
    <lineage>
        <taxon>Eukaryota</taxon>
        <taxon>Metazoa</taxon>
        <taxon>Spiralia</taxon>
        <taxon>Gnathifera</taxon>
        <taxon>Rotifera</taxon>
        <taxon>Eurotatoria</taxon>
        <taxon>Bdelloidea</taxon>
        <taxon>Philodinida</taxon>
        <taxon>Philodinidae</taxon>
        <taxon>Rotaria</taxon>
    </lineage>
</organism>
<comment type="caution">
    <text evidence="2">Lacks conserved residue(s) required for the propagation of feature annotation.</text>
</comment>
<evidence type="ECO:0000313" key="4">
    <source>
        <dbReference type="Proteomes" id="UP000681720"/>
    </source>
</evidence>
<dbReference type="PROSITE" id="PS50068">
    <property type="entry name" value="LDLRA_2"/>
    <property type="match status" value="2"/>
</dbReference>
<feature type="non-terminal residue" evidence="3">
    <location>
        <position position="110"/>
    </location>
</feature>
<feature type="disulfide bond" evidence="2">
    <location>
        <begin position="16"/>
        <end position="31"/>
    </location>
</feature>
<dbReference type="Proteomes" id="UP000681720">
    <property type="component" value="Unassembled WGS sequence"/>
</dbReference>
<proteinExistence type="predicted"/>
<feature type="disulfide bond" evidence="2">
    <location>
        <begin position="4"/>
        <end position="22"/>
    </location>
</feature>
<gene>
    <name evidence="3" type="ORF">GIL414_LOCUS84881</name>
</gene>
<dbReference type="EMBL" id="CAJOBJ010368077">
    <property type="protein sequence ID" value="CAF5222086.1"/>
    <property type="molecule type" value="Genomic_DNA"/>
</dbReference>
<reference evidence="3" key="1">
    <citation type="submission" date="2021-02" db="EMBL/GenBank/DDBJ databases">
        <authorList>
            <person name="Nowell W R."/>
        </authorList>
    </citation>
    <scope>NUCLEOTIDE SEQUENCE</scope>
</reference>
<name>A0A8S3JTN5_9BILA</name>
<keyword evidence="1 2" id="KW-1015">Disulfide bond</keyword>
<sequence length="110" mass="12739">MQSCPPPSCLDWREICDGIVDCLDGIDELDCLELEINECDEHEYRCHQGMCVPEQFINDNPYNPDCLDSSDEDDYSQEVATPDKYIPDFYTNGVEYPDCYQDPSFRCEES</sequence>
<dbReference type="Gene3D" id="4.10.400.10">
    <property type="entry name" value="Low-density Lipoprotein Receptor"/>
    <property type="match status" value="2"/>
</dbReference>
<evidence type="ECO:0000256" key="2">
    <source>
        <dbReference type="PROSITE-ProRule" id="PRU00124"/>
    </source>
</evidence>
<evidence type="ECO:0000256" key="1">
    <source>
        <dbReference type="ARBA" id="ARBA00023157"/>
    </source>
</evidence>
<evidence type="ECO:0000313" key="3">
    <source>
        <dbReference type="EMBL" id="CAF5222086.1"/>
    </source>
</evidence>
<dbReference type="AlphaFoldDB" id="A0A8S3JTN5"/>
<protein>
    <submittedName>
        <fullName evidence="3">Uncharacterized protein</fullName>
    </submittedName>
</protein>
<dbReference type="SUPFAM" id="SSF57424">
    <property type="entry name" value="LDL receptor-like module"/>
    <property type="match status" value="2"/>
</dbReference>
<dbReference type="Pfam" id="PF00057">
    <property type="entry name" value="Ldl_recept_a"/>
    <property type="match status" value="1"/>
</dbReference>
<dbReference type="InterPro" id="IPR002172">
    <property type="entry name" value="LDrepeatLR_classA_rpt"/>
</dbReference>